<sequence length="403" mass="42350">MSAADLIVMLPRAGQTQVKWTFRDRASGEVLSRGDLGEAEPPRELAARAILIAPSTEILVRRLDLPVRHESEARRAAPFALEEELASGLEETRIAVGPRQPDGSRLAFAAAGSLVERWQTIAARVGVRPAVLVPDAWALSADAGELVVAESGRDLLFFNNTGTGPVCGRIEAGFAATVLPALLGQTRPERLAITPGVDLPSFGDSAPQLSGLEPIDAGARIASLDPSVLRMLPALLGRQHAAATDWSGMIRPLRRVAALAAAALALFVAVSVGEGAYLRAQSDVIDVRAEDAFRAAFPDVERVVNLDAQLRQRAGAASGSEASVFLQLAGALSTTLADGGDIQVEALRFDGTRGELGVTATYPDFASFEALSRRAEANGLVIEDGGARQAGGVLTGDFIVRQR</sequence>
<dbReference type="Gene3D" id="3.30.420.380">
    <property type="match status" value="1"/>
</dbReference>
<dbReference type="Pfam" id="PF12693">
    <property type="entry name" value="GspL_C"/>
    <property type="match status" value="1"/>
</dbReference>
<evidence type="ECO:0000256" key="3">
    <source>
        <dbReference type="ARBA" id="ARBA00022448"/>
    </source>
</evidence>
<dbReference type="PIRSF" id="PIRSF015761">
    <property type="entry name" value="Protein_L"/>
    <property type="match status" value="1"/>
</dbReference>
<evidence type="ECO:0000256" key="9">
    <source>
        <dbReference type="ARBA" id="ARBA00023136"/>
    </source>
</evidence>
<keyword evidence="5" id="KW-0997">Cell inner membrane</keyword>
<evidence type="ECO:0000256" key="1">
    <source>
        <dbReference type="ARBA" id="ARBA00004377"/>
    </source>
</evidence>
<comment type="caution">
    <text evidence="13">The sequence shown here is derived from an EMBL/GenBank/DDBJ whole genome shotgun (WGS) entry which is preliminary data.</text>
</comment>
<protein>
    <submittedName>
        <fullName evidence="13">Type II secretion system protein GspL</fullName>
    </submittedName>
</protein>
<feature type="transmembrane region" description="Helical" evidence="10">
    <location>
        <begin position="256"/>
        <end position="278"/>
    </location>
</feature>
<evidence type="ECO:0000256" key="6">
    <source>
        <dbReference type="ARBA" id="ARBA00022692"/>
    </source>
</evidence>
<keyword evidence="9 10" id="KW-0472">Membrane</keyword>
<proteinExistence type="inferred from homology"/>
<evidence type="ECO:0000256" key="2">
    <source>
        <dbReference type="ARBA" id="ARBA00005318"/>
    </source>
</evidence>
<dbReference type="InterPro" id="IPR025691">
    <property type="entry name" value="GspL_pp_dom"/>
</dbReference>
<dbReference type="NCBIfam" id="TIGR01709">
    <property type="entry name" value="typeII_sec_gspL"/>
    <property type="match status" value="1"/>
</dbReference>
<evidence type="ECO:0000256" key="10">
    <source>
        <dbReference type="SAM" id="Phobius"/>
    </source>
</evidence>
<dbReference type="EMBL" id="JAZDRO010000001">
    <property type="protein sequence ID" value="MEE2565766.1"/>
    <property type="molecule type" value="Genomic_DNA"/>
</dbReference>
<dbReference type="RefSeq" id="WP_330195298.1">
    <property type="nucleotide sequence ID" value="NZ_JAZDRO010000001.1"/>
</dbReference>
<comment type="subcellular location">
    <subcellularLocation>
        <location evidence="1">Cell inner membrane</location>
        <topology evidence="1">Single-pass membrane protein</topology>
    </subcellularLocation>
</comment>
<evidence type="ECO:0000259" key="11">
    <source>
        <dbReference type="Pfam" id="PF05134"/>
    </source>
</evidence>
<evidence type="ECO:0000313" key="13">
    <source>
        <dbReference type="EMBL" id="MEE2565766.1"/>
    </source>
</evidence>
<gene>
    <name evidence="13" type="primary">gspL</name>
    <name evidence="13" type="ORF">V0U35_03660</name>
</gene>
<dbReference type="Proteomes" id="UP001310692">
    <property type="component" value="Unassembled WGS sequence"/>
</dbReference>
<keyword evidence="4" id="KW-1003">Cell membrane</keyword>
<dbReference type="Pfam" id="PF05134">
    <property type="entry name" value="T2SSL"/>
    <property type="match status" value="1"/>
</dbReference>
<evidence type="ECO:0000256" key="4">
    <source>
        <dbReference type="ARBA" id="ARBA00022475"/>
    </source>
</evidence>
<keyword evidence="7" id="KW-0653">Protein transport</keyword>
<evidence type="ECO:0000256" key="7">
    <source>
        <dbReference type="ARBA" id="ARBA00022927"/>
    </source>
</evidence>
<feature type="domain" description="GspL periplasmic" evidence="12">
    <location>
        <begin position="252"/>
        <end position="402"/>
    </location>
</feature>
<evidence type="ECO:0000256" key="5">
    <source>
        <dbReference type="ARBA" id="ARBA00022519"/>
    </source>
</evidence>
<evidence type="ECO:0000256" key="8">
    <source>
        <dbReference type="ARBA" id="ARBA00022989"/>
    </source>
</evidence>
<accession>A0ABU7LW38</accession>
<keyword evidence="8 10" id="KW-1133">Transmembrane helix</keyword>
<organism evidence="13 14">
    <name type="scientific">Hyphobacterium marinum</name>
    <dbReference type="NCBI Taxonomy" id="3116574"/>
    <lineage>
        <taxon>Bacteria</taxon>
        <taxon>Pseudomonadati</taxon>
        <taxon>Pseudomonadota</taxon>
        <taxon>Alphaproteobacteria</taxon>
        <taxon>Maricaulales</taxon>
        <taxon>Maricaulaceae</taxon>
        <taxon>Hyphobacterium</taxon>
    </lineage>
</organism>
<name>A0ABU7LW38_9PROT</name>
<dbReference type="InterPro" id="IPR043129">
    <property type="entry name" value="ATPase_NBD"/>
</dbReference>
<dbReference type="CDD" id="cd24017">
    <property type="entry name" value="ASKHA_T2SSL_N"/>
    <property type="match status" value="1"/>
</dbReference>
<comment type="similarity">
    <text evidence="2">Belongs to the GSP L family.</text>
</comment>
<reference evidence="13 14" key="1">
    <citation type="submission" date="2024-01" db="EMBL/GenBank/DDBJ databases">
        <title>Hyphobacterium bacterium isolated from marine sediment.</title>
        <authorList>
            <person name="Zhao S."/>
        </authorList>
    </citation>
    <scope>NUCLEOTIDE SEQUENCE [LARGE SCALE GENOMIC DNA]</scope>
    <source>
        <strain evidence="13 14">Y60-23</strain>
    </source>
</reference>
<keyword evidence="6 10" id="KW-0812">Transmembrane</keyword>
<dbReference type="SUPFAM" id="SSF53067">
    <property type="entry name" value="Actin-like ATPase domain"/>
    <property type="match status" value="1"/>
</dbReference>
<evidence type="ECO:0000313" key="14">
    <source>
        <dbReference type="Proteomes" id="UP001310692"/>
    </source>
</evidence>
<dbReference type="InterPro" id="IPR007812">
    <property type="entry name" value="T2SS_protein-GspL"/>
</dbReference>
<dbReference type="InterPro" id="IPR024230">
    <property type="entry name" value="GspL_cyto_dom"/>
</dbReference>
<keyword evidence="3" id="KW-0813">Transport</keyword>
<dbReference type="Gene3D" id="3.30.1360.100">
    <property type="entry name" value="General secretion pathway protein M, EpsM"/>
    <property type="match status" value="1"/>
</dbReference>
<feature type="domain" description="GspL cytoplasmic actin-ATPase-like" evidence="11">
    <location>
        <begin position="6"/>
        <end position="168"/>
    </location>
</feature>
<evidence type="ECO:0000259" key="12">
    <source>
        <dbReference type="Pfam" id="PF12693"/>
    </source>
</evidence>
<keyword evidence="14" id="KW-1185">Reference proteome</keyword>